<dbReference type="GO" id="GO:0009755">
    <property type="term" value="P:hormone-mediated signaling pathway"/>
    <property type="evidence" value="ECO:0007669"/>
    <property type="project" value="TreeGrafter"/>
</dbReference>
<reference evidence="2 3" key="1">
    <citation type="submission" date="2017-03" db="EMBL/GenBank/DDBJ databases">
        <title>Genome Survey of Euroglyphus maynei.</title>
        <authorList>
            <person name="Arlian L.G."/>
            <person name="Morgan M.S."/>
            <person name="Rider S.D."/>
        </authorList>
    </citation>
    <scope>NUCLEOTIDE SEQUENCE [LARGE SCALE GENOMIC DNA]</scope>
    <source>
        <strain evidence="2">Arlian Lab</strain>
        <tissue evidence="2">Whole body</tissue>
    </source>
</reference>
<dbReference type="InterPro" id="IPR008435">
    <property type="entry name" value="CRF-bd"/>
</dbReference>
<organism evidence="2 3">
    <name type="scientific">Euroglyphus maynei</name>
    <name type="common">Mayne's house dust mite</name>
    <dbReference type="NCBI Taxonomy" id="6958"/>
    <lineage>
        <taxon>Eukaryota</taxon>
        <taxon>Metazoa</taxon>
        <taxon>Ecdysozoa</taxon>
        <taxon>Arthropoda</taxon>
        <taxon>Chelicerata</taxon>
        <taxon>Arachnida</taxon>
        <taxon>Acari</taxon>
        <taxon>Acariformes</taxon>
        <taxon>Sarcoptiformes</taxon>
        <taxon>Astigmata</taxon>
        <taxon>Psoroptidia</taxon>
        <taxon>Analgoidea</taxon>
        <taxon>Pyroglyphidae</taxon>
        <taxon>Pyroglyphinae</taxon>
        <taxon>Euroglyphus</taxon>
    </lineage>
</organism>
<dbReference type="Proteomes" id="UP000194236">
    <property type="component" value="Unassembled WGS sequence"/>
</dbReference>
<dbReference type="Pfam" id="PF05428">
    <property type="entry name" value="CRF-BP_N"/>
    <property type="match status" value="1"/>
</dbReference>
<dbReference type="EMBL" id="MUJZ01034926">
    <property type="protein sequence ID" value="OTF76972.1"/>
    <property type="molecule type" value="Genomic_DNA"/>
</dbReference>
<comment type="caution">
    <text evidence="2">The sequence shown here is derived from an EMBL/GenBank/DDBJ whole genome shotgun (WGS) entry which is preliminary data.</text>
</comment>
<dbReference type="GO" id="GO:0051460">
    <property type="term" value="P:negative regulation of corticotropin secretion"/>
    <property type="evidence" value="ECO:0007669"/>
    <property type="project" value="TreeGrafter"/>
</dbReference>
<name>A0A1Y3B803_EURMA</name>
<evidence type="ECO:0000313" key="2">
    <source>
        <dbReference type="EMBL" id="OTF76972.1"/>
    </source>
</evidence>
<dbReference type="OrthoDB" id="10493115at2759"/>
<dbReference type="AlphaFoldDB" id="A0A1Y3B803"/>
<dbReference type="GO" id="GO:0051424">
    <property type="term" value="F:corticotropin-releasing hormone binding"/>
    <property type="evidence" value="ECO:0007669"/>
    <property type="project" value="InterPro"/>
</dbReference>
<dbReference type="PANTHER" id="PTHR10278:SF0">
    <property type="entry name" value="CORTICOTROPIN-RELEASING FACTOR-BINDING PROTEIN"/>
    <property type="match status" value="1"/>
</dbReference>
<dbReference type="GO" id="GO:0005615">
    <property type="term" value="C:extracellular space"/>
    <property type="evidence" value="ECO:0007669"/>
    <property type="project" value="TreeGrafter"/>
</dbReference>
<proteinExistence type="predicted"/>
<evidence type="ECO:0000313" key="3">
    <source>
        <dbReference type="Proteomes" id="UP000194236"/>
    </source>
</evidence>
<sequence>MFCDGTDSYIKFFDGWIHNNETWPSDENHYKKSHDKRMEMMCGRKEHYFQSDQNIIQIFYKIKDSGRGFRIKFQFQKNKNRCNMIVRTRDQTLTEQTFVMRPYKRKAICTFLVIDWPWNRQTFTGMIFRINKMRINDQRDECIAERNAVKQND</sequence>
<feature type="domain" description="Corticotropin-releasing factor binding protein N-terminal" evidence="1">
    <location>
        <begin position="3"/>
        <end position="74"/>
    </location>
</feature>
<accession>A0A1Y3B803</accession>
<dbReference type="InterPro" id="IPR056177">
    <property type="entry name" value="CRF-BP_N"/>
</dbReference>
<keyword evidence="3" id="KW-1185">Reference proteome</keyword>
<protein>
    <recommendedName>
        <fullName evidence="1">Corticotropin-releasing factor binding protein N-terminal domain-containing protein</fullName>
    </recommendedName>
</protein>
<dbReference type="PANTHER" id="PTHR10278">
    <property type="entry name" value="CORTICOTROPIN-RELEASING FACTOR-BINDING PROTEIN"/>
    <property type="match status" value="1"/>
</dbReference>
<evidence type="ECO:0000259" key="1">
    <source>
        <dbReference type="Pfam" id="PF05428"/>
    </source>
</evidence>
<gene>
    <name evidence="2" type="ORF">BLA29_010289</name>
</gene>